<evidence type="ECO:0000313" key="2">
    <source>
        <dbReference type="Proteomes" id="UP000824141"/>
    </source>
</evidence>
<dbReference type="AlphaFoldDB" id="A0A9D1FT91"/>
<comment type="caution">
    <text evidence="1">The sequence shown here is derived from an EMBL/GenBank/DDBJ whole genome shotgun (WGS) entry which is preliminary data.</text>
</comment>
<evidence type="ECO:0000313" key="1">
    <source>
        <dbReference type="EMBL" id="HIS79621.1"/>
    </source>
</evidence>
<reference evidence="1" key="2">
    <citation type="journal article" date="2021" name="PeerJ">
        <title>Extensive microbial diversity within the chicken gut microbiome revealed by metagenomics and culture.</title>
        <authorList>
            <person name="Gilroy R."/>
            <person name="Ravi A."/>
            <person name="Getino M."/>
            <person name="Pursley I."/>
            <person name="Horton D.L."/>
            <person name="Alikhan N.F."/>
            <person name="Baker D."/>
            <person name="Gharbi K."/>
            <person name="Hall N."/>
            <person name="Watson M."/>
            <person name="Adriaenssens E.M."/>
            <person name="Foster-Nyarko E."/>
            <person name="Jarju S."/>
            <person name="Secka A."/>
            <person name="Antonio M."/>
            <person name="Oren A."/>
            <person name="Chaudhuri R.R."/>
            <person name="La Ragione R."/>
            <person name="Hildebrand F."/>
            <person name="Pallen M.J."/>
        </authorList>
    </citation>
    <scope>NUCLEOTIDE SEQUENCE</scope>
    <source>
        <strain evidence="1">6086</strain>
    </source>
</reference>
<protein>
    <submittedName>
        <fullName evidence="1">Uncharacterized protein</fullName>
    </submittedName>
</protein>
<name>A0A9D1FT91_9FIRM</name>
<accession>A0A9D1FT91</accession>
<reference evidence="1" key="1">
    <citation type="submission" date="2020-10" db="EMBL/GenBank/DDBJ databases">
        <authorList>
            <person name="Gilroy R."/>
        </authorList>
    </citation>
    <scope>NUCLEOTIDE SEQUENCE</scope>
    <source>
        <strain evidence="1">6086</strain>
    </source>
</reference>
<dbReference type="Proteomes" id="UP000824141">
    <property type="component" value="Unassembled WGS sequence"/>
</dbReference>
<sequence length="135" mass="15240">MLSEQTVMSALVTERKMYTALTELLETTGELSEALSRQDQVSFQLYLGMRQDMLNQLAECKAILKKQCAELPEKEGNALRGVLSGETPEDDGVQRLADQVRRNRELWQKAVLADRLANQRLGGKKSFYAGKRPHT</sequence>
<gene>
    <name evidence="1" type="ORF">IAD03_09655</name>
</gene>
<dbReference type="EMBL" id="DVJM01000210">
    <property type="protein sequence ID" value="HIS79621.1"/>
    <property type="molecule type" value="Genomic_DNA"/>
</dbReference>
<proteinExistence type="predicted"/>
<organism evidence="1 2">
    <name type="scientific">Candidatus Caccousia stercoris</name>
    <dbReference type="NCBI Taxonomy" id="2840723"/>
    <lineage>
        <taxon>Bacteria</taxon>
        <taxon>Bacillati</taxon>
        <taxon>Bacillota</taxon>
        <taxon>Clostridia</taxon>
        <taxon>Eubacteriales</taxon>
        <taxon>Oscillospiraceae</taxon>
        <taxon>Oscillospiraceae incertae sedis</taxon>
        <taxon>Candidatus Caccousia</taxon>
    </lineage>
</organism>